<comment type="caution">
    <text evidence="4">The sequence shown here is derived from an EMBL/GenBank/DDBJ whole genome shotgun (WGS) entry which is preliminary data.</text>
</comment>
<dbReference type="InterPro" id="IPR036291">
    <property type="entry name" value="NAD(P)-bd_dom_sf"/>
</dbReference>
<dbReference type="SUPFAM" id="SSF51735">
    <property type="entry name" value="NAD(P)-binding Rossmann-fold domains"/>
    <property type="match status" value="1"/>
</dbReference>
<dbReference type="Gene3D" id="3.40.50.720">
    <property type="entry name" value="NAD(P)-binding Rossmann-like Domain"/>
    <property type="match status" value="1"/>
</dbReference>
<evidence type="ECO:0000313" key="5">
    <source>
        <dbReference type="Proteomes" id="UP001500618"/>
    </source>
</evidence>
<gene>
    <name evidence="4" type="ORF">GCM10009765_04780</name>
</gene>
<dbReference type="InterPro" id="IPR002347">
    <property type="entry name" value="SDR_fam"/>
</dbReference>
<evidence type="ECO:0000256" key="1">
    <source>
        <dbReference type="ARBA" id="ARBA00006484"/>
    </source>
</evidence>
<keyword evidence="5" id="KW-1185">Reference proteome</keyword>
<dbReference type="PANTHER" id="PTHR43391">
    <property type="entry name" value="RETINOL DEHYDROGENASE-RELATED"/>
    <property type="match status" value="1"/>
</dbReference>
<dbReference type="PANTHER" id="PTHR43391:SF91">
    <property type="entry name" value="OS04G0390700 PROTEIN"/>
    <property type="match status" value="1"/>
</dbReference>
<dbReference type="InterPro" id="IPR020904">
    <property type="entry name" value="Sc_DH/Rdtase_CS"/>
</dbReference>
<comment type="similarity">
    <text evidence="1 3">Belongs to the short-chain dehydrogenases/reductases (SDR) family.</text>
</comment>
<protein>
    <submittedName>
        <fullName evidence="4">SDR family oxidoreductase</fullName>
    </submittedName>
</protein>
<organism evidence="4 5">
    <name type="scientific">Fodinicola feengrottensis</name>
    <dbReference type="NCBI Taxonomy" id="435914"/>
    <lineage>
        <taxon>Bacteria</taxon>
        <taxon>Bacillati</taxon>
        <taxon>Actinomycetota</taxon>
        <taxon>Actinomycetes</taxon>
        <taxon>Mycobacteriales</taxon>
        <taxon>Fodinicola</taxon>
    </lineage>
</organism>
<dbReference type="PRINTS" id="PR00080">
    <property type="entry name" value="SDRFAMILY"/>
</dbReference>
<evidence type="ECO:0000256" key="2">
    <source>
        <dbReference type="ARBA" id="ARBA00023002"/>
    </source>
</evidence>
<evidence type="ECO:0000313" key="4">
    <source>
        <dbReference type="EMBL" id="GAA1658395.1"/>
    </source>
</evidence>
<name>A0ABP4RQ40_9ACTN</name>
<accession>A0ABP4RQ40</accession>
<reference evidence="5" key="1">
    <citation type="journal article" date="2019" name="Int. J. Syst. Evol. Microbiol.">
        <title>The Global Catalogue of Microorganisms (GCM) 10K type strain sequencing project: providing services to taxonomists for standard genome sequencing and annotation.</title>
        <authorList>
            <consortium name="The Broad Institute Genomics Platform"/>
            <consortium name="The Broad Institute Genome Sequencing Center for Infectious Disease"/>
            <person name="Wu L."/>
            <person name="Ma J."/>
        </authorList>
    </citation>
    <scope>NUCLEOTIDE SEQUENCE [LARGE SCALE GENOMIC DNA]</scope>
    <source>
        <strain evidence="5">JCM 14718</strain>
    </source>
</reference>
<dbReference type="RefSeq" id="WP_279580067.1">
    <property type="nucleotide sequence ID" value="NZ_WOTO01000010.1"/>
</dbReference>
<dbReference type="EMBL" id="BAAANY010000001">
    <property type="protein sequence ID" value="GAA1658395.1"/>
    <property type="molecule type" value="Genomic_DNA"/>
</dbReference>
<dbReference type="Pfam" id="PF00106">
    <property type="entry name" value="adh_short"/>
    <property type="match status" value="1"/>
</dbReference>
<dbReference type="PRINTS" id="PR00081">
    <property type="entry name" value="GDHRDH"/>
</dbReference>
<dbReference type="Proteomes" id="UP001500618">
    <property type="component" value="Unassembled WGS sequence"/>
</dbReference>
<dbReference type="PROSITE" id="PS00061">
    <property type="entry name" value="ADH_SHORT"/>
    <property type="match status" value="1"/>
</dbReference>
<keyword evidence="2" id="KW-0560">Oxidoreductase</keyword>
<sequence>MSIDKQTERMVMTLEGKTVLVTGANRGIGKALAEEALAREAKHVYVGTRQPLNQPDPRVTTLILDVTDPAQVQSAANQVEALDVLINNAGIMLPDAPLDPAVLERHLAVNVYGSHAMTQAFLPALTRSRGAVINLLSCSALAPLPMLTSYSASKAAAFSLTKTLRAAHAGHGVRFHAVLAGPVDTDMTRELHIPKISPEAAARAIFDAVEKGEEDIFPDPATAPLTQAWAAGADKILERQFAQLVPAAAART</sequence>
<proteinExistence type="inferred from homology"/>
<evidence type="ECO:0000256" key="3">
    <source>
        <dbReference type="RuleBase" id="RU000363"/>
    </source>
</evidence>